<evidence type="ECO:0000256" key="1">
    <source>
        <dbReference type="SAM" id="Phobius"/>
    </source>
</evidence>
<dbReference type="GO" id="GO:0046513">
    <property type="term" value="P:ceramide biosynthetic process"/>
    <property type="evidence" value="ECO:0007669"/>
    <property type="project" value="TreeGrafter"/>
</dbReference>
<dbReference type="InterPro" id="IPR016064">
    <property type="entry name" value="NAD/diacylglycerol_kinase_sf"/>
</dbReference>
<dbReference type="InterPro" id="IPR050187">
    <property type="entry name" value="Lipid_Phosphate_FormReg"/>
</dbReference>
<dbReference type="PANTHER" id="PTHR12358:SF31">
    <property type="entry name" value="ACYLGLYCEROL KINASE, MITOCHONDRIAL"/>
    <property type="match status" value="1"/>
</dbReference>
<proteinExistence type="predicted"/>
<dbReference type="AlphaFoldDB" id="A0AAF5PX42"/>
<name>A0AAF5PX42_WUCBA</name>
<dbReference type="Proteomes" id="UP000093561">
    <property type="component" value="Unassembled WGS sequence"/>
</dbReference>
<dbReference type="WBParaSite" id="mrna-Wban_06592">
    <property type="protein sequence ID" value="mrna-Wban_06592"/>
    <property type="gene ID" value="Wban_06592"/>
</dbReference>
<dbReference type="InterPro" id="IPR017438">
    <property type="entry name" value="ATP-NAD_kinase_N"/>
</dbReference>
<dbReference type="SUPFAM" id="SSF111331">
    <property type="entry name" value="NAD kinase/diacylglycerol kinase-like"/>
    <property type="match status" value="1"/>
</dbReference>
<keyword evidence="1" id="KW-0472">Membrane</keyword>
<reference evidence="4" key="3">
    <citation type="submission" date="2024-02" db="UniProtKB">
        <authorList>
            <consortium name="WormBaseParasite"/>
        </authorList>
    </citation>
    <scope>IDENTIFICATION</scope>
    <source>
        <strain evidence="4">pt0022</strain>
    </source>
</reference>
<dbReference type="InterPro" id="IPR001206">
    <property type="entry name" value="Diacylglycerol_kinase_cat_dom"/>
</dbReference>
<dbReference type="PROSITE" id="PS50146">
    <property type="entry name" value="DAGK"/>
    <property type="match status" value="1"/>
</dbReference>
<sequence>MKLTSIPRKLWEHKKKSAFASLIAYFTGWKIYNWKRDCDIRAIYAREAKQFGDAPLDLTERLRRVTVLVDKTCAGAFDSFEKNALPLLNLAGLQVDIIKPNDISEFKSIAEHIDTTDCDALYIIGGDNALSTVLTAVCRQENNSPLPIGVFPGGSDNRSLIGLVPDVFAVQNDIRPCCESAMALIEEQTRPIYLSSIKFENSESSTNEGKPVYGVSGLYAGWYDRVEADKNKLWYWGALKRWIAYITAYLRSLKQYPEIEFNIIYEEYCAGCSKCRSSQSITEKTNQTNKRWWHYITGSRNYIGVNDIKPGKDYSVVQNENCGKTREMKIKAIDIAFENFQDQNACGLRVRSGGAERSRISLLIDGWTSDKTALNGRAKTPEKGLKIEKKEAKRLPKVDEELHVRTIFEPVNVEARPAKTKPKTRSKLKWKEDVDLKEKTDESKHSITNSDKAIALHIKDKKETGQIKAAANEKSKKSTDKIDEREQSILWIIVRKILEEILIWLIIIIILIIMRFRNSWSF</sequence>
<protein>
    <recommendedName>
        <fullName evidence="2">DAGKc domain-containing protein</fullName>
    </recommendedName>
</protein>
<reference evidence="3" key="1">
    <citation type="submission" date="2015-03" db="EMBL/GenBank/DDBJ databases">
        <title>Wuchereria bancrofti Genome Sequencing Papua New Guinea Strain.</title>
        <authorList>
            <person name="Small S.T."/>
            <person name="Serre D."/>
            <person name="Zimmerman P.A."/>
        </authorList>
    </citation>
    <scope>NUCLEOTIDE SEQUENCE [LARGE SCALE GENOMIC DNA]</scope>
    <source>
        <strain evidence="3">pt0022</strain>
    </source>
</reference>
<evidence type="ECO:0000313" key="3">
    <source>
        <dbReference type="Proteomes" id="UP000093561"/>
    </source>
</evidence>
<evidence type="ECO:0000259" key="2">
    <source>
        <dbReference type="PROSITE" id="PS50146"/>
    </source>
</evidence>
<dbReference type="GO" id="GO:0005739">
    <property type="term" value="C:mitochondrion"/>
    <property type="evidence" value="ECO:0007669"/>
    <property type="project" value="TreeGrafter"/>
</dbReference>
<feature type="domain" description="DAGKc" evidence="2">
    <location>
        <begin position="60"/>
        <end position="201"/>
    </location>
</feature>
<reference evidence="3" key="2">
    <citation type="journal article" date="2016" name="Mol. Ecol.">
        <title>Population genomics of the filarial nematode parasite Wuchereria bancrofti from mosquitoes.</title>
        <authorList>
            <person name="Small S.T."/>
            <person name="Reimer L.J."/>
            <person name="Tisch D.J."/>
            <person name="King C.L."/>
            <person name="Christensen B.M."/>
            <person name="Siba P.M."/>
            <person name="Kazura J.W."/>
            <person name="Serre D."/>
            <person name="Zimmerman P.A."/>
        </authorList>
    </citation>
    <scope>NUCLEOTIDE SEQUENCE</scope>
    <source>
        <strain evidence="3">pt0022</strain>
    </source>
</reference>
<evidence type="ECO:0000313" key="4">
    <source>
        <dbReference type="WBParaSite" id="mrna-Wban_06592"/>
    </source>
</evidence>
<dbReference type="GO" id="GO:0046512">
    <property type="term" value="P:sphingosine biosynthetic process"/>
    <property type="evidence" value="ECO:0007669"/>
    <property type="project" value="TreeGrafter"/>
</dbReference>
<dbReference type="GO" id="GO:0004143">
    <property type="term" value="F:ATP-dependent diacylglycerol kinase activity"/>
    <property type="evidence" value="ECO:0007669"/>
    <property type="project" value="TreeGrafter"/>
</dbReference>
<dbReference type="GO" id="GO:0047620">
    <property type="term" value="F:acylglycerol kinase activity"/>
    <property type="evidence" value="ECO:0007669"/>
    <property type="project" value="TreeGrafter"/>
</dbReference>
<dbReference type="GO" id="GO:0016020">
    <property type="term" value="C:membrane"/>
    <property type="evidence" value="ECO:0007669"/>
    <property type="project" value="TreeGrafter"/>
</dbReference>
<dbReference type="Pfam" id="PF00781">
    <property type="entry name" value="DAGK_cat"/>
    <property type="match status" value="1"/>
</dbReference>
<organism evidence="3 4">
    <name type="scientific">Wuchereria bancrofti</name>
    <dbReference type="NCBI Taxonomy" id="6293"/>
    <lineage>
        <taxon>Eukaryota</taxon>
        <taxon>Metazoa</taxon>
        <taxon>Ecdysozoa</taxon>
        <taxon>Nematoda</taxon>
        <taxon>Chromadorea</taxon>
        <taxon>Rhabditida</taxon>
        <taxon>Spirurina</taxon>
        <taxon>Spiruromorpha</taxon>
        <taxon>Filarioidea</taxon>
        <taxon>Onchocercidae</taxon>
        <taxon>Wuchereria</taxon>
    </lineage>
</organism>
<keyword evidence="1" id="KW-1133">Transmembrane helix</keyword>
<feature type="transmembrane region" description="Helical" evidence="1">
    <location>
        <begin position="497"/>
        <end position="516"/>
    </location>
</feature>
<dbReference type="Gene3D" id="3.40.50.10330">
    <property type="entry name" value="Probable inorganic polyphosphate/atp-NAD kinase, domain 1"/>
    <property type="match status" value="1"/>
</dbReference>
<dbReference type="GO" id="GO:0001729">
    <property type="term" value="F:ceramide kinase activity"/>
    <property type="evidence" value="ECO:0007669"/>
    <property type="project" value="TreeGrafter"/>
</dbReference>
<accession>A0AAF5PX42</accession>
<keyword evidence="1" id="KW-0812">Transmembrane</keyword>
<dbReference type="PANTHER" id="PTHR12358">
    <property type="entry name" value="SPHINGOSINE KINASE"/>
    <property type="match status" value="1"/>
</dbReference>